<evidence type="ECO:0000313" key="2">
    <source>
        <dbReference type="Proteomes" id="UP000008311"/>
    </source>
</evidence>
<dbReference type="FunCoup" id="B9RXX0">
    <property type="interactions" value="249"/>
</dbReference>
<keyword evidence="2" id="KW-1185">Reference proteome</keyword>
<dbReference type="eggNOG" id="ENOG502RZHN">
    <property type="taxonomic scope" value="Eukaryota"/>
</dbReference>
<proteinExistence type="predicted"/>
<dbReference type="PANTHER" id="PTHR33971:SF3">
    <property type="entry name" value="UBIQUITIN CARBOXYL-TERMINAL HYDROLASE 36"/>
    <property type="match status" value="1"/>
</dbReference>
<name>B9RXX0_RICCO</name>
<protein>
    <submittedName>
        <fullName evidence="1">Uncharacterized protein</fullName>
    </submittedName>
</protein>
<dbReference type="STRING" id="3988.B9RXX0"/>
<sequence>MANYSTSYYMDDHGAYNRDYPFPFYYNNFDSASVQDSACYSSYTSNGYQIFSSDSIPFFSAYDHPVPSFSRIGYSVSGYSEPKYIEYKPAPHYIAQTQFIISYSVSEFDDTNFEECDPTPYGGGYDQSLTYGKPLPPSDETCYPRSTSLNGVSPGVITTPVVTEVVDEHAAKPQAGSKPTAAIAEAEQQELQLDKPLDLYQGEESKEKYGDDHNSWSGYDNGLRGESGYEYEKQVAQIPSGYGLEAMDLCEGLFGYWPCLSRYRKRYSDCQEAAADCGNYRWKGTADYLFGSPDPYGDRRDDDYGGSYGNVIYGYQRHYQQQQQPLYHQVDDSWSA</sequence>
<dbReference type="AlphaFoldDB" id="B9RXX0"/>
<gene>
    <name evidence="1" type="ORF">RCOM_0906800</name>
</gene>
<dbReference type="OrthoDB" id="768992at2759"/>
<dbReference type="InterPro" id="IPR038943">
    <property type="entry name" value="PLDrp1-like"/>
</dbReference>
<evidence type="ECO:0000313" key="1">
    <source>
        <dbReference type="EMBL" id="EEF43976.1"/>
    </source>
</evidence>
<organism evidence="1 2">
    <name type="scientific">Ricinus communis</name>
    <name type="common">Castor bean</name>
    <dbReference type="NCBI Taxonomy" id="3988"/>
    <lineage>
        <taxon>Eukaryota</taxon>
        <taxon>Viridiplantae</taxon>
        <taxon>Streptophyta</taxon>
        <taxon>Embryophyta</taxon>
        <taxon>Tracheophyta</taxon>
        <taxon>Spermatophyta</taxon>
        <taxon>Magnoliopsida</taxon>
        <taxon>eudicotyledons</taxon>
        <taxon>Gunneridae</taxon>
        <taxon>Pentapetalae</taxon>
        <taxon>rosids</taxon>
        <taxon>fabids</taxon>
        <taxon>Malpighiales</taxon>
        <taxon>Euphorbiaceae</taxon>
        <taxon>Acalyphoideae</taxon>
        <taxon>Acalypheae</taxon>
        <taxon>Ricinus</taxon>
    </lineage>
</organism>
<dbReference type="EMBL" id="EQ973828">
    <property type="protein sequence ID" value="EEF43976.1"/>
    <property type="molecule type" value="Genomic_DNA"/>
</dbReference>
<dbReference type="KEGG" id="rcu:8267431"/>
<dbReference type="GO" id="GO:0070300">
    <property type="term" value="F:phosphatidic acid binding"/>
    <property type="evidence" value="ECO:0007669"/>
    <property type="project" value="InterPro"/>
</dbReference>
<dbReference type="InParanoid" id="B9RXX0"/>
<dbReference type="PANTHER" id="PTHR33971">
    <property type="entry name" value="OS06G0232000 PROTEIN"/>
    <property type="match status" value="1"/>
</dbReference>
<accession>B9RXX0</accession>
<dbReference type="Proteomes" id="UP000008311">
    <property type="component" value="Unassembled WGS sequence"/>
</dbReference>
<reference evidence="2" key="1">
    <citation type="journal article" date="2010" name="Nat. Biotechnol.">
        <title>Draft genome sequence of the oilseed species Ricinus communis.</title>
        <authorList>
            <person name="Chan A.P."/>
            <person name="Crabtree J."/>
            <person name="Zhao Q."/>
            <person name="Lorenzi H."/>
            <person name="Orvis J."/>
            <person name="Puiu D."/>
            <person name="Melake-Berhan A."/>
            <person name="Jones K.M."/>
            <person name="Redman J."/>
            <person name="Chen G."/>
            <person name="Cahoon E.B."/>
            <person name="Gedil M."/>
            <person name="Stanke M."/>
            <person name="Haas B.J."/>
            <person name="Wortman J.R."/>
            <person name="Fraser-Liggett C.M."/>
            <person name="Ravel J."/>
            <person name="Rabinowicz P.D."/>
        </authorList>
    </citation>
    <scope>NUCLEOTIDE SEQUENCE [LARGE SCALE GENOMIC DNA]</scope>
    <source>
        <strain evidence="2">cv. Hale</strain>
    </source>
</reference>